<sequence>MVGQSRPAFLANPSLALIASLDQPGASLFRASIKKAVHTLETCQSNAVADKAYDILFALAPLLTFIYGPRNNEKRNEPVRFVDHSPASNSSGGRAMANGSPLGSSSVSPPLTVVLAPHGHSSDLQGQDSNPL</sequence>
<evidence type="ECO:0000313" key="2">
    <source>
        <dbReference type="EMBL" id="KAE9382302.1"/>
    </source>
</evidence>
<evidence type="ECO:0000256" key="1">
    <source>
        <dbReference type="SAM" id="MobiDB-lite"/>
    </source>
</evidence>
<dbReference type="Proteomes" id="UP000799118">
    <property type="component" value="Unassembled WGS sequence"/>
</dbReference>
<dbReference type="AlphaFoldDB" id="A0A6A4GA07"/>
<feature type="compositionally biased region" description="Basic and acidic residues" evidence="1">
    <location>
        <begin position="71"/>
        <end position="83"/>
    </location>
</feature>
<organism evidence="2 3">
    <name type="scientific">Gymnopus androsaceus JB14</name>
    <dbReference type="NCBI Taxonomy" id="1447944"/>
    <lineage>
        <taxon>Eukaryota</taxon>
        <taxon>Fungi</taxon>
        <taxon>Dikarya</taxon>
        <taxon>Basidiomycota</taxon>
        <taxon>Agaricomycotina</taxon>
        <taxon>Agaricomycetes</taxon>
        <taxon>Agaricomycetidae</taxon>
        <taxon>Agaricales</taxon>
        <taxon>Marasmiineae</taxon>
        <taxon>Omphalotaceae</taxon>
        <taxon>Gymnopus</taxon>
    </lineage>
</organism>
<accession>A0A6A4GA07</accession>
<protein>
    <submittedName>
        <fullName evidence="2">Uncharacterized protein</fullName>
    </submittedName>
</protein>
<feature type="compositionally biased region" description="Low complexity" evidence="1">
    <location>
        <begin position="99"/>
        <end position="115"/>
    </location>
</feature>
<evidence type="ECO:0000313" key="3">
    <source>
        <dbReference type="Proteomes" id="UP000799118"/>
    </source>
</evidence>
<name>A0A6A4GA07_9AGAR</name>
<keyword evidence="3" id="KW-1185">Reference proteome</keyword>
<dbReference type="EMBL" id="ML771818">
    <property type="protein sequence ID" value="KAE9382302.1"/>
    <property type="molecule type" value="Genomic_DNA"/>
</dbReference>
<proteinExistence type="predicted"/>
<feature type="compositionally biased region" description="Polar residues" evidence="1">
    <location>
        <begin position="122"/>
        <end position="132"/>
    </location>
</feature>
<feature type="region of interest" description="Disordered" evidence="1">
    <location>
        <begin position="71"/>
        <end position="132"/>
    </location>
</feature>
<reference evidence="2" key="1">
    <citation type="journal article" date="2019" name="Environ. Microbiol.">
        <title>Fungal ecological strategies reflected in gene transcription - a case study of two litter decomposers.</title>
        <authorList>
            <person name="Barbi F."/>
            <person name="Kohler A."/>
            <person name="Barry K."/>
            <person name="Baskaran P."/>
            <person name="Daum C."/>
            <person name="Fauchery L."/>
            <person name="Ihrmark K."/>
            <person name="Kuo A."/>
            <person name="LaButti K."/>
            <person name="Lipzen A."/>
            <person name="Morin E."/>
            <person name="Grigoriev I.V."/>
            <person name="Henrissat B."/>
            <person name="Lindahl B."/>
            <person name="Martin F."/>
        </authorList>
    </citation>
    <scope>NUCLEOTIDE SEQUENCE</scope>
    <source>
        <strain evidence="2">JB14</strain>
    </source>
</reference>
<gene>
    <name evidence="2" type="ORF">BT96DRAFT_1010918</name>
</gene>